<reference evidence="2" key="1">
    <citation type="journal article" date="2019" name="Int. J. Syst. Evol. Microbiol.">
        <title>The Global Catalogue of Microorganisms (GCM) 10K type strain sequencing project: providing services to taxonomists for standard genome sequencing and annotation.</title>
        <authorList>
            <consortium name="The Broad Institute Genomics Platform"/>
            <consortium name="The Broad Institute Genome Sequencing Center for Infectious Disease"/>
            <person name="Wu L."/>
            <person name="Ma J."/>
        </authorList>
    </citation>
    <scope>NUCLEOTIDE SEQUENCE [LARGE SCALE GENOMIC DNA]</scope>
    <source>
        <strain evidence="2">JCM 16578</strain>
    </source>
</reference>
<dbReference type="EMBL" id="BAAAZA010000011">
    <property type="protein sequence ID" value="GAA3872691.1"/>
    <property type="molecule type" value="Genomic_DNA"/>
</dbReference>
<evidence type="ECO:0000313" key="1">
    <source>
        <dbReference type="EMBL" id="GAA3872691.1"/>
    </source>
</evidence>
<gene>
    <name evidence="1" type="ORF">GCM10022207_42790</name>
</gene>
<dbReference type="Proteomes" id="UP001501563">
    <property type="component" value="Unassembled WGS sequence"/>
</dbReference>
<sequence length="63" mass="6940">MGAGETPGVRLLTRTDPARAEGEVRRRAARCRARPREARVPRRCLRGFGRAMSRPGPAAIEGR</sequence>
<protein>
    <submittedName>
        <fullName evidence="1">Uncharacterized protein</fullName>
    </submittedName>
</protein>
<name>A0ABP7KCX5_9ACTN</name>
<keyword evidence="2" id="KW-1185">Reference proteome</keyword>
<accession>A0ABP7KCX5</accession>
<organism evidence="1 2">
    <name type="scientific">Streptomyces lannensis</name>
    <dbReference type="NCBI Taxonomy" id="766498"/>
    <lineage>
        <taxon>Bacteria</taxon>
        <taxon>Bacillati</taxon>
        <taxon>Actinomycetota</taxon>
        <taxon>Actinomycetes</taxon>
        <taxon>Kitasatosporales</taxon>
        <taxon>Streptomycetaceae</taxon>
        <taxon>Streptomyces</taxon>
    </lineage>
</organism>
<evidence type="ECO:0000313" key="2">
    <source>
        <dbReference type="Proteomes" id="UP001501563"/>
    </source>
</evidence>
<proteinExistence type="predicted"/>
<comment type="caution">
    <text evidence="1">The sequence shown here is derived from an EMBL/GenBank/DDBJ whole genome shotgun (WGS) entry which is preliminary data.</text>
</comment>